<gene>
    <name evidence="1" type="ORF">EOI86_20045</name>
</gene>
<dbReference type="EMBL" id="SADE01000003">
    <property type="protein sequence ID" value="RVU35116.1"/>
    <property type="molecule type" value="Genomic_DNA"/>
</dbReference>
<evidence type="ECO:0000313" key="2">
    <source>
        <dbReference type="Proteomes" id="UP000287447"/>
    </source>
</evidence>
<reference evidence="2" key="1">
    <citation type="submission" date="2019-01" db="EMBL/GenBank/DDBJ databases">
        <title>Gri0909 isolated from a small marine red alga.</title>
        <authorList>
            <person name="Kim J."/>
            <person name="Jeong S.E."/>
            <person name="Jeon C.O."/>
        </authorList>
    </citation>
    <scope>NUCLEOTIDE SEQUENCE [LARGE SCALE GENOMIC DNA]</scope>
    <source>
        <strain evidence="2">Gri0909</strain>
    </source>
</reference>
<name>A0A3S2W3G6_9PROT</name>
<comment type="caution">
    <text evidence="1">The sequence shown here is derived from an EMBL/GenBank/DDBJ whole genome shotgun (WGS) entry which is preliminary data.</text>
</comment>
<dbReference type="InterPro" id="IPR024033">
    <property type="entry name" value="OXTCase_su_AllG_h-dom"/>
</dbReference>
<keyword evidence="2" id="KW-1185">Reference proteome</keyword>
<protein>
    <submittedName>
        <fullName evidence="1">DUF1116 domain-containing protein</fullName>
    </submittedName>
</protein>
<organism evidence="1 2">
    <name type="scientific">Hwanghaeella grinnelliae</name>
    <dbReference type="NCBI Taxonomy" id="2500179"/>
    <lineage>
        <taxon>Bacteria</taxon>
        <taxon>Pseudomonadati</taxon>
        <taxon>Pseudomonadota</taxon>
        <taxon>Alphaproteobacteria</taxon>
        <taxon>Rhodospirillales</taxon>
        <taxon>Rhodospirillaceae</taxon>
        <taxon>Hwanghaeella</taxon>
    </lineage>
</organism>
<dbReference type="Gene3D" id="1.10.10.660">
    <property type="entry name" value="conserved protein of unknown function from Enterococcus faecalis V583"/>
    <property type="match status" value="1"/>
</dbReference>
<dbReference type="Gene3D" id="3.90.1700.10">
    <property type="entry name" value="v583 domain like"/>
    <property type="match status" value="1"/>
</dbReference>
<dbReference type="Pfam" id="PF06545">
    <property type="entry name" value="AllG"/>
    <property type="match status" value="1"/>
</dbReference>
<dbReference type="Proteomes" id="UP000287447">
    <property type="component" value="Unassembled WGS sequence"/>
</dbReference>
<dbReference type="Gene3D" id="3.90.1710.10">
    <property type="entry name" value="Enterococcus faecalis V583 domain"/>
    <property type="match status" value="1"/>
</dbReference>
<accession>A0A3S2W3G6</accession>
<sequence>MGQPARHCPTGRLPPTVWRHTMTSPKPATLQSYRQMLAVDPVLKRIARLSDLLDNLPDRTLFHAGPPFKSLKNLPAPILNASSAAAVQEGFADTLDAARSAVKSGDIHLCPAQDFGIVTPLAFVAGPSMYAVAVEDRAAPGQIVVSPLNDGPPSGCLRFGTANDAGRGLLDALCGEVGADLARGFSSSPANPLALLPLMSAAIGKGDDLHGQVAAANALLRPALGSDLSDASEDYLDQAGQFVLNVIMAACGLMLKAGNGVAGSEMVTASGGNGQEIGYQIANAPGDWITLPATRPVGPALPGKEKSTALPAIGDSAVIDALGFGAACLRFAPTLHDPLKPHIPDIYANAAAHDAYIGPHPKFSYPGLKLGLDLSQPRQCLGIMLGMVEETGTEGLIGRGVAPWPDA</sequence>
<evidence type="ECO:0000313" key="1">
    <source>
        <dbReference type="EMBL" id="RVU35116.1"/>
    </source>
</evidence>
<proteinExistence type="predicted"/>
<dbReference type="AlphaFoldDB" id="A0A3S2W3G6"/>
<dbReference type="InterPro" id="IPR009499">
    <property type="entry name" value="AllG-like"/>
</dbReference>